<name>A0A1Y2HZP6_9FUNG</name>
<dbReference type="AlphaFoldDB" id="A0A1Y2HZP6"/>
<dbReference type="EMBL" id="MCFL01000004">
    <property type="protein sequence ID" value="ORZ40060.1"/>
    <property type="molecule type" value="Genomic_DNA"/>
</dbReference>
<gene>
    <name evidence="1" type="ORF">BCR44DRAFT_1426186</name>
</gene>
<accession>A0A1Y2HZP6</accession>
<reference evidence="1 2" key="1">
    <citation type="submission" date="2016-07" db="EMBL/GenBank/DDBJ databases">
        <title>Pervasive Adenine N6-methylation of Active Genes in Fungi.</title>
        <authorList>
            <consortium name="DOE Joint Genome Institute"/>
            <person name="Mondo S.J."/>
            <person name="Dannebaum R.O."/>
            <person name="Kuo R.C."/>
            <person name="Labutti K."/>
            <person name="Haridas S."/>
            <person name="Kuo A."/>
            <person name="Salamov A."/>
            <person name="Ahrendt S.R."/>
            <person name="Lipzen A."/>
            <person name="Sullivan W."/>
            <person name="Andreopoulos W.B."/>
            <person name="Clum A."/>
            <person name="Lindquist E."/>
            <person name="Daum C."/>
            <person name="Ramamoorthy G.K."/>
            <person name="Gryganskyi A."/>
            <person name="Culley D."/>
            <person name="Magnuson J.K."/>
            <person name="James T.Y."/>
            <person name="O'Malley M.A."/>
            <person name="Stajich J.E."/>
            <person name="Spatafora J.W."/>
            <person name="Visel A."/>
            <person name="Grigoriev I.V."/>
        </authorList>
    </citation>
    <scope>NUCLEOTIDE SEQUENCE [LARGE SCALE GENOMIC DNA]</scope>
    <source>
        <strain evidence="1 2">PL171</strain>
    </source>
</reference>
<organism evidence="1 2">
    <name type="scientific">Catenaria anguillulae PL171</name>
    <dbReference type="NCBI Taxonomy" id="765915"/>
    <lineage>
        <taxon>Eukaryota</taxon>
        <taxon>Fungi</taxon>
        <taxon>Fungi incertae sedis</taxon>
        <taxon>Blastocladiomycota</taxon>
        <taxon>Blastocladiomycetes</taxon>
        <taxon>Blastocladiales</taxon>
        <taxon>Catenariaceae</taxon>
        <taxon>Catenaria</taxon>
    </lineage>
</organism>
<proteinExistence type="predicted"/>
<keyword evidence="2" id="KW-1185">Reference proteome</keyword>
<comment type="caution">
    <text evidence="1">The sequence shown here is derived from an EMBL/GenBank/DDBJ whole genome shotgun (WGS) entry which is preliminary data.</text>
</comment>
<dbReference type="Proteomes" id="UP000193411">
    <property type="component" value="Unassembled WGS sequence"/>
</dbReference>
<evidence type="ECO:0000313" key="1">
    <source>
        <dbReference type="EMBL" id="ORZ40060.1"/>
    </source>
</evidence>
<protein>
    <submittedName>
        <fullName evidence="1">Uncharacterized protein</fullName>
    </submittedName>
</protein>
<sequence>MVDSPADCGWNPRCCCSRRWKSVPFSRFCGCGWLARTSRRRRASISCHQLPPCQPAAAIVDAIALVLDSWCIIVTIQRHHHPRPCSTASTDDASYASAVSCIAKAIAATSAINSRSRVHRHHHLCLRTE</sequence>
<evidence type="ECO:0000313" key="2">
    <source>
        <dbReference type="Proteomes" id="UP000193411"/>
    </source>
</evidence>